<gene>
    <name evidence="1" type="ORF">JL106_03890</name>
</gene>
<reference evidence="1" key="1">
    <citation type="submission" date="2021-01" db="EMBL/GenBank/DDBJ databases">
        <title>YIM 132084 draft genome.</title>
        <authorList>
            <person name="An D."/>
        </authorList>
    </citation>
    <scope>NUCLEOTIDE SEQUENCE</scope>
    <source>
        <strain evidence="1">YIM 132084</strain>
    </source>
</reference>
<dbReference type="EMBL" id="JAERWK010000005">
    <property type="protein sequence ID" value="MBM9466420.1"/>
    <property type="molecule type" value="Genomic_DNA"/>
</dbReference>
<organism evidence="1 2">
    <name type="scientific">Nakamurella leprariae</name>
    <dbReference type="NCBI Taxonomy" id="2803911"/>
    <lineage>
        <taxon>Bacteria</taxon>
        <taxon>Bacillati</taxon>
        <taxon>Actinomycetota</taxon>
        <taxon>Actinomycetes</taxon>
        <taxon>Nakamurellales</taxon>
        <taxon>Nakamurellaceae</taxon>
        <taxon>Nakamurella</taxon>
    </lineage>
</organism>
<sequence length="63" mass="6886">MSDDPVTALRAIRLIHVELSRLEAVAVRRARTAGLPWAGIADALGVTRQAVHRKHGGSRFSRD</sequence>
<evidence type="ECO:0000313" key="1">
    <source>
        <dbReference type="EMBL" id="MBM9466420.1"/>
    </source>
</evidence>
<name>A0A939BXW5_9ACTN</name>
<dbReference type="AlphaFoldDB" id="A0A939BXW5"/>
<comment type="caution">
    <text evidence="1">The sequence shown here is derived from an EMBL/GenBank/DDBJ whole genome shotgun (WGS) entry which is preliminary data.</text>
</comment>
<proteinExistence type="predicted"/>
<accession>A0A939BXW5</accession>
<dbReference type="Proteomes" id="UP000663792">
    <property type="component" value="Unassembled WGS sequence"/>
</dbReference>
<protein>
    <submittedName>
        <fullName evidence="1">Helix-turn-helix domain-containing protein</fullName>
    </submittedName>
</protein>
<keyword evidence="2" id="KW-1185">Reference proteome</keyword>
<evidence type="ECO:0000313" key="2">
    <source>
        <dbReference type="Proteomes" id="UP000663792"/>
    </source>
</evidence>